<accession>A0A8S9FLS2</accession>
<dbReference type="EMBL" id="QGKW02001988">
    <property type="protein sequence ID" value="KAF2551876.1"/>
    <property type="molecule type" value="Genomic_DNA"/>
</dbReference>
<evidence type="ECO:0000313" key="2">
    <source>
        <dbReference type="EMBL" id="KAF2551876.1"/>
    </source>
</evidence>
<sequence length="167" mass="18276">MRGCRGLFIGNRNQSGTSRVAARVSLRMVPDACAGALRAPLVLQHGLLTCKVTPRPLPVWMHGLALCKETSRPPHVWPHGLVACIATPRAWPFHLVLLCVTLHAVIICTAELHVSLSTHTARSLPPRPEHTHQATSSFLVNSADFAFPVNFRLAINHKYLSTSILMA</sequence>
<proteinExistence type="predicted"/>
<name>A0A8S9FLS2_BRACR</name>
<comment type="caution">
    <text evidence="1">The sequence shown here is derived from an EMBL/GenBank/DDBJ whole genome shotgun (WGS) entry which is preliminary data.</text>
</comment>
<dbReference type="EMBL" id="QGKY02002305">
    <property type="protein sequence ID" value="KAF2533306.1"/>
    <property type="molecule type" value="Genomic_DNA"/>
</dbReference>
<evidence type="ECO:0000313" key="1">
    <source>
        <dbReference type="EMBL" id="KAF2533306.1"/>
    </source>
</evidence>
<reference evidence="1" key="1">
    <citation type="submission" date="2019-12" db="EMBL/GenBank/DDBJ databases">
        <title>Genome sequencing and annotation of Brassica cretica.</title>
        <authorList>
            <person name="Studholme D.J."/>
            <person name="Sarris P.F."/>
        </authorList>
    </citation>
    <scope>NUCLEOTIDE SEQUENCE</scope>
    <source>
        <strain evidence="2">PFS-001/15</strain>
        <strain evidence="1">PFS-102/07</strain>
        <tissue evidence="1">Leaf</tissue>
    </source>
</reference>
<organism evidence="1">
    <name type="scientific">Brassica cretica</name>
    <name type="common">Mustard</name>
    <dbReference type="NCBI Taxonomy" id="69181"/>
    <lineage>
        <taxon>Eukaryota</taxon>
        <taxon>Viridiplantae</taxon>
        <taxon>Streptophyta</taxon>
        <taxon>Embryophyta</taxon>
        <taxon>Tracheophyta</taxon>
        <taxon>Spermatophyta</taxon>
        <taxon>Magnoliopsida</taxon>
        <taxon>eudicotyledons</taxon>
        <taxon>Gunneridae</taxon>
        <taxon>Pentapetalae</taxon>
        <taxon>rosids</taxon>
        <taxon>malvids</taxon>
        <taxon>Brassicales</taxon>
        <taxon>Brassicaceae</taxon>
        <taxon>Brassiceae</taxon>
        <taxon>Brassica</taxon>
    </lineage>
</organism>
<protein>
    <submittedName>
        <fullName evidence="1">Uncharacterized protein</fullName>
    </submittedName>
</protein>
<dbReference type="Proteomes" id="UP000712281">
    <property type="component" value="Unassembled WGS sequence"/>
</dbReference>
<dbReference type="AlphaFoldDB" id="A0A8S9FLS2"/>
<gene>
    <name evidence="2" type="ORF">F2Q68_00033614</name>
    <name evidence="1" type="ORF">F2Q70_00029241</name>
</gene>